<gene>
    <name evidence="1" type="ORF">KAK11_14845</name>
</gene>
<protein>
    <submittedName>
        <fullName evidence="1">Copper chaperone PCu(A)C</fullName>
    </submittedName>
</protein>
<dbReference type="RefSeq" id="WP_210809974.1">
    <property type="nucleotide sequence ID" value="NZ_JAGQDG010000005.1"/>
</dbReference>
<keyword evidence="2" id="KW-1185">Reference proteome</keyword>
<comment type="caution">
    <text evidence="1">The sequence shown here is derived from an EMBL/GenBank/DDBJ whole genome shotgun (WGS) entry which is preliminary data.</text>
</comment>
<dbReference type="PANTHER" id="PTHR36302">
    <property type="entry name" value="BLR7088 PROTEIN"/>
    <property type="match status" value="1"/>
</dbReference>
<accession>A0ABS5DZQ1</accession>
<organism evidence="1 2">
    <name type="scientific">Ideonella paludis</name>
    <dbReference type="NCBI Taxonomy" id="1233411"/>
    <lineage>
        <taxon>Bacteria</taxon>
        <taxon>Pseudomonadati</taxon>
        <taxon>Pseudomonadota</taxon>
        <taxon>Betaproteobacteria</taxon>
        <taxon>Burkholderiales</taxon>
        <taxon>Sphaerotilaceae</taxon>
        <taxon>Ideonella</taxon>
    </lineage>
</organism>
<dbReference type="PROSITE" id="PS51257">
    <property type="entry name" value="PROKAR_LIPOPROTEIN"/>
    <property type="match status" value="1"/>
</dbReference>
<dbReference type="InterPro" id="IPR036182">
    <property type="entry name" value="PCuAC_sf"/>
</dbReference>
<evidence type="ECO:0000313" key="1">
    <source>
        <dbReference type="EMBL" id="MBQ0936613.1"/>
    </source>
</evidence>
<dbReference type="PROSITE" id="PS51318">
    <property type="entry name" value="TAT"/>
    <property type="match status" value="1"/>
</dbReference>
<dbReference type="PANTHER" id="PTHR36302:SF1">
    <property type="entry name" value="COPPER CHAPERONE PCU(A)C"/>
    <property type="match status" value="1"/>
</dbReference>
<dbReference type="InterPro" id="IPR007410">
    <property type="entry name" value="LpqE-like"/>
</dbReference>
<sequence length="155" mass="16966">MATVQRRHLLQATGAGLALLACGQSVAHGSQLGDLTLDHPYAIPSAPGMLEGFAFLRQLRNSGRQADRLLGGRTPVASAVLIQQREAQAWRTVEALPVAPHSEMPLRHDGPWRLSLQGLRSPLQAGDRFPLTLRFERSGSIEVRVWVQQPRNANP</sequence>
<dbReference type="Pfam" id="PF04314">
    <property type="entry name" value="PCuAC"/>
    <property type="match status" value="1"/>
</dbReference>
<dbReference type="EMBL" id="JAGQDG010000005">
    <property type="protein sequence ID" value="MBQ0936613.1"/>
    <property type="molecule type" value="Genomic_DNA"/>
</dbReference>
<dbReference type="Proteomes" id="UP000672097">
    <property type="component" value="Unassembled WGS sequence"/>
</dbReference>
<reference evidence="1 2" key="1">
    <citation type="submission" date="2021-04" db="EMBL/GenBank/DDBJ databases">
        <title>The genome sequence of type strain Ideonella paludis KCTC 32238.</title>
        <authorList>
            <person name="Liu Y."/>
        </authorList>
    </citation>
    <scope>NUCLEOTIDE SEQUENCE [LARGE SCALE GENOMIC DNA]</scope>
    <source>
        <strain evidence="1 2">KCTC 32238</strain>
    </source>
</reference>
<dbReference type="InterPro" id="IPR006311">
    <property type="entry name" value="TAT_signal"/>
</dbReference>
<dbReference type="Gene3D" id="2.60.40.1890">
    <property type="entry name" value="PCu(A)C copper chaperone"/>
    <property type="match status" value="1"/>
</dbReference>
<dbReference type="SUPFAM" id="SSF110087">
    <property type="entry name" value="DR1885-like metal-binding protein"/>
    <property type="match status" value="1"/>
</dbReference>
<proteinExistence type="predicted"/>
<dbReference type="InterPro" id="IPR058248">
    <property type="entry name" value="Lxx211020-like"/>
</dbReference>
<name>A0ABS5DZQ1_9BURK</name>
<evidence type="ECO:0000313" key="2">
    <source>
        <dbReference type="Proteomes" id="UP000672097"/>
    </source>
</evidence>